<dbReference type="InterPro" id="IPR043128">
    <property type="entry name" value="Rev_trsase/Diguanyl_cyclase"/>
</dbReference>
<accession>A0ABR3MHY9</accession>
<protein>
    <recommendedName>
        <fullName evidence="3">Reverse transcriptase</fullName>
    </recommendedName>
</protein>
<dbReference type="SUPFAM" id="SSF56672">
    <property type="entry name" value="DNA/RNA polymerases"/>
    <property type="match status" value="1"/>
</dbReference>
<keyword evidence="2" id="KW-1185">Reference proteome</keyword>
<dbReference type="EMBL" id="JAYMGO010000013">
    <property type="protein sequence ID" value="KAL1263604.1"/>
    <property type="molecule type" value="Genomic_DNA"/>
</dbReference>
<dbReference type="Gene3D" id="3.30.70.270">
    <property type="match status" value="2"/>
</dbReference>
<reference evidence="1 2" key="1">
    <citation type="submission" date="2023-09" db="EMBL/GenBank/DDBJ databases">
        <authorList>
            <person name="Wang M."/>
        </authorList>
    </citation>
    <scope>NUCLEOTIDE SEQUENCE [LARGE SCALE GENOMIC DNA]</scope>
    <source>
        <strain evidence="1">GT-2023</strain>
        <tissue evidence="1">Liver</tissue>
    </source>
</reference>
<dbReference type="InterPro" id="IPR043502">
    <property type="entry name" value="DNA/RNA_pol_sf"/>
</dbReference>
<gene>
    <name evidence="1" type="ORF">QQF64_006343</name>
</gene>
<proteinExistence type="predicted"/>
<dbReference type="PANTHER" id="PTHR33064">
    <property type="entry name" value="POL PROTEIN"/>
    <property type="match status" value="1"/>
</dbReference>
<dbReference type="InterPro" id="IPR051320">
    <property type="entry name" value="Viral_Replic_Matur_Polypro"/>
</dbReference>
<comment type="caution">
    <text evidence="1">The sequence shown here is derived from an EMBL/GenBank/DDBJ whole genome shotgun (WGS) entry which is preliminary data.</text>
</comment>
<sequence>MLVFSKDFDQHLDDLRSVLQRQVQCDIKLRPRKCNVFKQEVCYVGRTISEHGYSMNPKEIEAVQSLKWETPITVHEVRKLMGFLGYYKSYIADFARIAKPLY</sequence>
<evidence type="ECO:0008006" key="3">
    <source>
        <dbReference type="Google" id="ProtNLM"/>
    </source>
</evidence>
<dbReference type="Proteomes" id="UP001558613">
    <property type="component" value="Unassembled WGS sequence"/>
</dbReference>
<name>A0ABR3MHY9_9TELE</name>
<evidence type="ECO:0000313" key="2">
    <source>
        <dbReference type="Proteomes" id="UP001558613"/>
    </source>
</evidence>
<dbReference type="PANTHER" id="PTHR33064:SF37">
    <property type="entry name" value="RIBONUCLEASE H"/>
    <property type="match status" value="1"/>
</dbReference>
<organism evidence="1 2">
    <name type="scientific">Cirrhinus molitorella</name>
    <name type="common">mud carp</name>
    <dbReference type="NCBI Taxonomy" id="172907"/>
    <lineage>
        <taxon>Eukaryota</taxon>
        <taxon>Metazoa</taxon>
        <taxon>Chordata</taxon>
        <taxon>Craniata</taxon>
        <taxon>Vertebrata</taxon>
        <taxon>Euteleostomi</taxon>
        <taxon>Actinopterygii</taxon>
        <taxon>Neopterygii</taxon>
        <taxon>Teleostei</taxon>
        <taxon>Ostariophysi</taxon>
        <taxon>Cypriniformes</taxon>
        <taxon>Cyprinidae</taxon>
        <taxon>Labeoninae</taxon>
        <taxon>Labeonini</taxon>
        <taxon>Cirrhinus</taxon>
    </lineage>
</organism>
<evidence type="ECO:0000313" key="1">
    <source>
        <dbReference type="EMBL" id="KAL1263604.1"/>
    </source>
</evidence>